<evidence type="ECO:0000256" key="4">
    <source>
        <dbReference type="ARBA" id="ARBA00011919"/>
    </source>
</evidence>
<feature type="non-terminal residue" evidence="15">
    <location>
        <position position="292"/>
    </location>
</feature>
<dbReference type="AlphaFoldDB" id="A0AAD8FL81"/>
<feature type="binding site" evidence="13">
    <location>
        <position position="105"/>
    </location>
    <ligand>
        <name>Fe cation</name>
        <dbReference type="ChEBI" id="CHEBI:24875"/>
        <label>1</label>
    </ligand>
</feature>
<evidence type="ECO:0000256" key="8">
    <source>
        <dbReference type="ARBA" id="ARBA00023002"/>
    </source>
</evidence>
<dbReference type="InterPro" id="IPR007828">
    <property type="entry name" value="Inositol_oxygenase"/>
</dbReference>
<sequence length="292" mass="34175">LRVGGMSTAQVQQVSKVVLGDPSEFRPEHRDPDAFRDFRVHNVADRVIKTYDLMHTNQTVEFVRDRMDYWMKFNHGEMTVMEILEKLNELVDESDPDIDVPNSYHAYQTAEGIRQYHPDKPWFQLTGLLHDIGKIMHLWGEPQWATVGDTFVVGCAPEPSIVFGAESFSKNPDLQNPKYNTKFGMYSPNCGLDNVLMSWGHDEYLYRVLLANNHSLPEEALYMIRFHSFYPYHSCGAYNHLTNQKDEDMFPWIKEFNKFDLYTKTEELPNVDSLKPYYQSLIDQYIPGKIKW</sequence>
<feature type="binding site" evidence="13">
    <location>
        <position position="131"/>
    </location>
    <ligand>
        <name>Fe cation</name>
        <dbReference type="ChEBI" id="CHEBI:24875"/>
        <label>1</label>
    </ligand>
</feature>
<dbReference type="SUPFAM" id="SSF109604">
    <property type="entry name" value="HD-domain/PDEase-like"/>
    <property type="match status" value="1"/>
</dbReference>
<evidence type="ECO:0000256" key="9">
    <source>
        <dbReference type="ARBA" id="ARBA00023004"/>
    </source>
</evidence>
<evidence type="ECO:0000256" key="12">
    <source>
        <dbReference type="PIRSR" id="PIRSR607828-1"/>
    </source>
</evidence>
<organism evidence="15 16">
    <name type="scientific">Biomphalaria pfeifferi</name>
    <name type="common">Bloodfluke planorb</name>
    <name type="synonym">Freshwater snail</name>
    <dbReference type="NCBI Taxonomy" id="112525"/>
    <lineage>
        <taxon>Eukaryota</taxon>
        <taxon>Metazoa</taxon>
        <taxon>Spiralia</taxon>
        <taxon>Lophotrochozoa</taxon>
        <taxon>Mollusca</taxon>
        <taxon>Gastropoda</taxon>
        <taxon>Heterobranchia</taxon>
        <taxon>Euthyneura</taxon>
        <taxon>Panpulmonata</taxon>
        <taxon>Hygrophila</taxon>
        <taxon>Lymnaeoidea</taxon>
        <taxon>Planorbidae</taxon>
        <taxon>Biomphalaria</taxon>
    </lineage>
</organism>
<dbReference type="Pfam" id="PF05153">
    <property type="entry name" value="MIOX"/>
    <property type="match status" value="1"/>
</dbReference>
<protein>
    <recommendedName>
        <fullName evidence="5 14">Inositol oxygenase</fullName>
        <ecNumber evidence="4 14">1.13.99.1</ecNumber>
    </recommendedName>
    <alternativeName>
        <fullName evidence="10 14">Myo-inositol oxygenase</fullName>
    </alternativeName>
</protein>
<reference evidence="15" key="1">
    <citation type="journal article" date="2023" name="PLoS Negl. Trop. Dis.">
        <title>A genome sequence for Biomphalaria pfeifferi, the major vector snail for the human-infecting parasite Schistosoma mansoni.</title>
        <authorList>
            <person name="Bu L."/>
            <person name="Lu L."/>
            <person name="Laidemitt M.R."/>
            <person name="Zhang S.M."/>
            <person name="Mutuku M."/>
            <person name="Mkoji G."/>
            <person name="Steinauer M."/>
            <person name="Loker E.S."/>
        </authorList>
    </citation>
    <scope>NUCLEOTIDE SEQUENCE</scope>
    <source>
        <strain evidence="15">KasaAsao</strain>
    </source>
</reference>
<feature type="binding site" evidence="13">
    <location>
        <position position="130"/>
    </location>
    <ligand>
        <name>Fe cation</name>
        <dbReference type="ChEBI" id="CHEBI:24875"/>
        <label>1</label>
    </ligand>
</feature>
<feature type="binding site" evidence="12">
    <location>
        <begin position="92"/>
        <end position="94"/>
    </location>
    <ligand>
        <name>substrate</name>
    </ligand>
</feature>
<evidence type="ECO:0000256" key="5">
    <source>
        <dbReference type="ARBA" id="ARBA00019269"/>
    </source>
</evidence>
<comment type="catalytic activity">
    <reaction evidence="11 14">
        <text>myo-inositol + O2 = D-glucuronate + H2O + H(+)</text>
        <dbReference type="Rhea" id="RHEA:23696"/>
        <dbReference type="ChEBI" id="CHEBI:15377"/>
        <dbReference type="ChEBI" id="CHEBI:15378"/>
        <dbReference type="ChEBI" id="CHEBI:15379"/>
        <dbReference type="ChEBI" id="CHEBI:17268"/>
        <dbReference type="ChEBI" id="CHEBI:58720"/>
        <dbReference type="EC" id="1.13.99.1"/>
    </reaction>
</comment>
<feature type="binding site" evidence="12">
    <location>
        <begin position="227"/>
        <end position="228"/>
    </location>
    <ligand>
        <name>substrate</name>
    </ligand>
</feature>
<evidence type="ECO:0000313" key="16">
    <source>
        <dbReference type="Proteomes" id="UP001233172"/>
    </source>
</evidence>
<feature type="binding site" evidence="13">
    <location>
        <position position="227"/>
    </location>
    <ligand>
        <name>Fe cation</name>
        <dbReference type="ChEBI" id="CHEBI:24875"/>
        <label>1</label>
    </ligand>
</feature>
<evidence type="ECO:0000256" key="3">
    <source>
        <dbReference type="ARBA" id="ARBA00005286"/>
    </source>
</evidence>
<reference evidence="15" key="2">
    <citation type="submission" date="2023-04" db="EMBL/GenBank/DDBJ databases">
        <authorList>
            <person name="Bu L."/>
            <person name="Lu L."/>
            <person name="Laidemitt M.R."/>
            <person name="Zhang S.M."/>
            <person name="Mutuku M."/>
            <person name="Mkoji G."/>
            <person name="Steinauer M."/>
            <person name="Loker E.S."/>
        </authorList>
    </citation>
    <scope>NUCLEOTIDE SEQUENCE</scope>
    <source>
        <strain evidence="15">KasaAsao</strain>
        <tissue evidence="15">Whole Snail</tissue>
    </source>
</reference>
<feature type="binding site" evidence="12">
    <location>
        <position position="134"/>
    </location>
    <ligand>
        <name>substrate</name>
    </ligand>
</feature>
<feature type="binding site" evidence="12">
    <location>
        <begin position="148"/>
        <end position="149"/>
    </location>
    <ligand>
        <name>substrate</name>
    </ligand>
</feature>
<evidence type="ECO:0000256" key="2">
    <source>
        <dbReference type="ARBA" id="ARBA00005167"/>
    </source>
</evidence>
<evidence type="ECO:0000256" key="14">
    <source>
        <dbReference type="RuleBase" id="RU367039"/>
    </source>
</evidence>
<dbReference type="PANTHER" id="PTHR12588:SF0">
    <property type="entry name" value="INOSITOL OXYGENASE"/>
    <property type="match status" value="1"/>
</dbReference>
<evidence type="ECO:0000256" key="11">
    <source>
        <dbReference type="ARBA" id="ARBA00048271"/>
    </source>
</evidence>
<dbReference type="GO" id="GO:0019310">
    <property type="term" value="P:inositol catabolic process"/>
    <property type="evidence" value="ECO:0007669"/>
    <property type="project" value="UniProtKB-UniRule"/>
</dbReference>
<dbReference type="EC" id="1.13.99.1" evidence="4 14"/>
<comment type="subcellular location">
    <subcellularLocation>
        <location evidence="1 14">Cytoplasm</location>
    </subcellularLocation>
</comment>
<keyword evidence="9 13" id="KW-0408">Iron</keyword>
<feature type="binding site" evidence="12">
    <location>
        <position position="36"/>
    </location>
    <ligand>
        <name>substrate</name>
    </ligand>
</feature>
<dbReference type="Proteomes" id="UP001233172">
    <property type="component" value="Unassembled WGS sequence"/>
</dbReference>
<feature type="binding site" evidence="13">
    <location>
        <position position="260"/>
    </location>
    <ligand>
        <name>Fe cation</name>
        <dbReference type="ChEBI" id="CHEBI:24875"/>
        <label>1</label>
    </ligand>
</feature>
<dbReference type="EMBL" id="JASAOG010000008">
    <property type="protein sequence ID" value="KAK0067219.1"/>
    <property type="molecule type" value="Genomic_DNA"/>
</dbReference>
<keyword evidence="6 14" id="KW-0963">Cytoplasm</keyword>
<evidence type="ECO:0000313" key="15">
    <source>
        <dbReference type="EMBL" id="KAK0067219.1"/>
    </source>
</evidence>
<keyword evidence="16" id="KW-1185">Reference proteome</keyword>
<evidence type="ECO:0000256" key="7">
    <source>
        <dbReference type="ARBA" id="ARBA00022723"/>
    </source>
</evidence>
<evidence type="ECO:0000256" key="1">
    <source>
        <dbReference type="ARBA" id="ARBA00004496"/>
    </source>
</evidence>
<proteinExistence type="inferred from homology"/>
<name>A0AAD8FL81_BIOPF</name>
<feature type="binding site" evidence="13">
    <location>
        <position position="201"/>
    </location>
    <ligand>
        <name>Fe cation</name>
        <dbReference type="ChEBI" id="CHEBI:24875"/>
        <label>1</label>
    </ligand>
</feature>
<comment type="pathway">
    <text evidence="2 14">Polyol metabolism; myo-inositol degradation into D-glucuronate; D-glucuronate from myo-inositol: step 1/1.</text>
</comment>
<dbReference type="PANTHER" id="PTHR12588">
    <property type="entry name" value="MYOINOSITOL OXYGENASE"/>
    <property type="match status" value="1"/>
</dbReference>
<comment type="similarity">
    <text evidence="3 14">Belongs to the myo-inositol oxygenase family.</text>
</comment>
<accession>A0AAD8FL81</accession>
<dbReference type="GO" id="GO:0050113">
    <property type="term" value="F:inositol oxygenase activity"/>
    <property type="evidence" value="ECO:0007669"/>
    <property type="project" value="UniProtKB-UniRule"/>
</dbReference>
<comment type="caution">
    <text evidence="15">The sequence shown here is derived from an EMBL/GenBank/DDBJ whole genome shotgun (WGS) entry which is preliminary data.</text>
</comment>
<evidence type="ECO:0000256" key="13">
    <source>
        <dbReference type="PIRSR" id="PIRSR607828-2"/>
    </source>
</evidence>
<evidence type="ECO:0000256" key="6">
    <source>
        <dbReference type="ARBA" id="ARBA00022490"/>
    </source>
</evidence>
<gene>
    <name evidence="15" type="ORF">Bpfe_003317</name>
</gene>
<dbReference type="GO" id="GO:0005506">
    <property type="term" value="F:iron ion binding"/>
    <property type="evidence" value="ECO:0007669"/>
    <property type="project" value="InterPro"/>
</dbReference>
<keyword evidence="8 14" id="KW-0560">Oxidoreductase</keyword>
<comment type="cofactor">
    <cofactor evidence="13 14">
        <name>Fe cation</name>
        <dbReference type="ChEBI" id="CHEBI:24875"/>
    </cofactor>
    <text evidence="13 14">Binds 2 iron ions per subunit.</text>
</comment>
<keyword evidence="7 13" id="KW-0479">Metal-binding</keyword>
<dbReference type="GO" id="GO:0005737">
    <property type="term" value="C:cytoplasm"/>
    <property type="evidence" value="ECO:0007669"/>
    <property type="project" value="UniProtKB-SubCell"/>
</dbReference>
<evidence type="ECO:0000256" key="10">
    <source>
        <dbReference type="ARBA" id="ARBA00029668"/>
    </source>
</evidence>